<dbReference type="GO" id="GO:0036156">
    <property type="term" value="C:inner dynein arm"/>
    <property type="evidence" value="ECO:0007669"/>
    <property type="project" value="TreeGrafter"/>
</dbReference>
<feature type="region of interest" description="Disordered" evidence="4">
    <location>
        <begin position="375"/>
        <end position="394"/>
    </location>
</feature>
<keyword evidence="2" id="KW-0853">WD repeat</keyword>
<dbReference type="GO" id="GO:0060294">
    <property type="term" value="P:cilium movement involved in cell motility"/>
    <property type="evidence" value="ECO:0007669"/>
    <property type="project" value="TreeGrafter"/>
</dbReference>
<feature type="compositionally biased region" description="Basic and acidic residues" evidence="4">
    <location>
        <begin position="375"/>
        <end position="388"/>
    </location>
</feature>
<evidence type="ECO:0000256" key="1">
    <source>
        <dbReference type="ARBA" id="ARBA00022490"/>
    </source>
</evidence>
<dbReference type="AlphaFoldDB" id="A0A564YM22"/>
<dbReference type="EMBL" id="CABIJS010000277">
    <property type="protein sequence ID" value="VUZ48256.1"/>
    <property type="molecule type" value="Genomic_DNA"/>
</dbReference>
<dbReference type="SUPFAM" id="SSF50978">
    <property type="entry name" value="WD40 repeat-like"/>
    <property type="match status" value="1"/>
</dbReference>
<dbReference type="InterPro" id="IPR015943">
    <property type="entry name" value="WD40/YVTN_repeat-like_dom_sf"/>
</dbReference>
<dbReference type="GO" id="GO:0036159">
    <property type="term" value="P:inner dynein arm assembly"/>
    <property type="evidence" value="ECO:0007669"/>
    <property type="project" value="TreeGrafter"/>
</dbReference>
<proteinExistence type="predicted"/>
<reference evidence="5 6" key="1">
    <citation type="submission" date="2019-07" db="EMBL/GenBank/DDBJ databases">
        <authorList>
            <person name="Jastrzebski P J."/>
            <person name="Paukszto L."/>
            <person name="Jastrzebski P J."/>
        </authorList>
    </citation>
    <scope>NUCLEOTIDE SEQUENCE [LARGE SCALE GENOMIC DNA]</scope>
    <source>
        <strain evidence="5 6">WMS-il1</strain>
    </source>
</reference>
<dbReference type="GO" id="GO:0045504">
    <property type="term" value="F:dynein heavy chain binding"/>
    <property type="evidence" value="ECO:0007669"/>
    <property type="project" value="TreeGrafter"/>
</dbReference>
<dbReference type="Proteomes" id="UP000321570">
    <property type="component" value="Unassembled WGS sequence"/>
</dbReference>
<evidence type="ECO:0000256" key="4">
    <source>
        <dbReference type="SAM" id="MobiDB-lite"/>
    </source>
</evidence>
<accession>A0A564YM22</accession>
<name>A0A564YM22_HYMDI</name>
<keyword evidence="1" id="KW-0963">Cytoplasm</keyword>
<dbReference type="PANTHER" id="PTHR12442">
    <property type="entry name" value="DYNEIN INTERMEDIATE CHAIN"/>
    <property type="match status" value="1"/>
</dbReference>
<dbReference type="InterPro" id="IPR050687">
    <property type="entry name" value="Dynein_IC"/>
</dbReference>
<evidence type="ECO:0000313" key="5">
    <source>
        <dbReference type="EMBL" id="VUZ48256.1"/>
    </source>
</evidence>
<dbReference type="GO" id="GO:0045503">
    <property type="term" value="F:dynein light chain binding"/>
    <property type="evidence" value="ECO:0007669"/>
    <property type="project" value="TreeGrafter"/>
</dbReference>
<gene>
    <name evidence="5" type="ORF">WMSIL1_LOCUS7620</name>
</gene>
<dbReference type="Gene3D" id="2.130.10.10">
    <property type="entry name" value="YVTN repeat-like/Quinoprotein amine dehydrogenase"/>
    <property type="match status" value="1"/>
</dbReference>
<keyword evidence="3" id="KW-0677">Repeat</keyword>
<dbReference type="PANTHER" id="PTHR12442:SF5">
    <property type="entry name" value="DYNEIN AXONEMAL INTERMEDIATE CHAIN 3"/>
    <property type="match status" value="1"/>
</dbReference>
<evidence type="ECO:0000256" key="2">
    <source>
        <dbReference type="ARBA" id="ARBA00022574"/>
    </source>
</evidence>
<evidence type="ECO:0000256" key="3">
    <source>
        <dbReference type="ARBA" id="ARBA00022737"/>
    </source>
</evidence>
<sequence length="443" mass="50487">MVQKETPLFIFDEKEVNRVPVIQWCVTSNIEASHNTPITYLKWIPDHIELDSSGIVYENLEQRNLQIFTCAADGGVFVWDLRPEKCILAVDKTRDQMIMPYDVPQTFSALDAKWKPLLQINLFRPDNIPDHCPTCFFIRERQGDRSVLNLKSNLNKKITTDDVTGRPSLKHVSPLDGVNTTIVCGTEEGDIVHVDWIPQKDPKTAKRQTPMPNLVFQHHDGPILFLDRSPFLSDVYLCVGGFSWSLWKVNVKSGPLLCSSAYTKAPTGGLWSPSRPAVFYIIRSDGVLEAWDLLDKTHEPVLLHSISSTALTSLDIKQEERKQCIAVGDMNGILKILLMPHRLQVPGSEETEAMRAYIEREERRRDFVETRWKKREQERVQSEAENKRLAGITSADSLSEQGKLQKMKKEYEQYLADERQFLRQLGLVTDEPNTSGGQEAILA</sequence>
<keyword evidence="6" id="KW-1185">Reference proteome</keyword>
<evidence type="ECO:0008006" key="7">
    <source>
        <dbReference type="Google" id="ProtNLM"/>
    </source>
</evidence>
<organism evidence="5 6">
    <name type="scientific">Hymenolepis diminuta</name>
    <name type="common">Rat tapeworm</name>
    <dbReference type="NCBI Taxonomy" id="6216"/>
    <lineage>
        <taxon>Eukaryota</taxon>
        <taxon>Metazoa</taxon>
        <taxon>Spiralia</taxon>
        <taxon>Lophotrochozoa</taxon>
        <taxon>Platyhelminthes</taxon>
        <taxon>Cestoda</taxon>
        <taxon>Eucestoda</taxon>
        <taxon>Cyclophyllidea</taxon>
        <taxon>Hymenolepididae</taxon>
        <taxon>Hymenolepis</taxon>
    </lineage>
</organism>
<protein>
    <recommendedName>
        <fullName evidence="7">WD_REPEATS_REGION domain-containing protein</fullName>
    </recommendedName>
</protein>
<dbReference type="InterPro" id="IPR036322">
    <property type="entry name" value="WD40_repeat_dom_sf"/>
</dbReference>
<evidence type="ECO:0000313" key="6">
    <source>
        <dbReference type="Proteomes" id="UP000321570"/>
    </source>
</evidence>